<dbReference type="GO" id="GO:0008270">
    <property type="term" value="F:zinc ion binding"/>
    <property type="evidence" value="ECO:0007669"/>
    <property type="project" value="UniProtKB-UniRule"/>
</dbReference>
<dbReference type="PATRIC" id="fig|1331206.3.peg.3398"/>
<comment type="caution">
    <text evidence="8">The sequence shown here is derived from an EMBL/GenBank/DDBJ whole genome shotgun (WGS) entry which is preliminary data.</text>
</comment>
<feature type="binding site" evidence="5 6">
    <location>
        <position position="181"/>
    </location>
    <ligand>
        <name>Zn(2+)</name>
        <dbReference type="ChEBI" id="CHEBI:29105"/>
    </ligand>
</feature>
<feature type="domain" description="Deacetylase sirtuin-type" evidence="7">
    <location>
        <begin position="1"/>
        <end position="277"/>
    </location>
</feature>
<dbReference type="InterPro" id="IPR050134">
    <property type="entry name" value="NAD-dep_sirtuin_deacylases"/>
</dbReference>
<dbReference type="GeneID" id="93120522"/>
<dbReference type="InterPro" id="IPR003000">
    <property type="entry name" value="Sirtuin"/>
</dbReference>
<feature type="binding site" evidence="5">
    <location>
        <position position="265"/>
    </location>
    <ligand>
        <name>NAD(+)</name>
        <dbReference type="ChEBI" id="CHEBI:57540"/>
    </ligand>
</feature>
<evidence type="ECO:0000256" key="5">
    <source>
        <dbReference type="HAMAP-Rule" id="MF_01967"/>
    </source>
</evidence>
<dbReference type="HAMAP" id="MF_01967">
    <property type="entry name" value="Sirtuin_ClassII"/>
    <property type="match status" value="1"/>
</dbReference>
<evidence type="ECO:0000256" key="6">
    <source>
        <dbReference type="PROSITE-ProRule" id="PRU00236"/>
    </source>
</evidence>
<keyword evidence="4 5" id="KW-0520">NAD</keyword>
<dbReference type="PANTHER" id="PTHR11085">
    <property type="entry name" value="NAD-DEPENDENT PROTEIN DEACYLASE SIRTUIN-5, MITOCHONDRIAL-RELATED"/>
    <property type="match status" value="1"/>
</dbReference>
<dbReference type="SUPFAM" id="SSF52467">
    <property type="entry name" value="DHS-like NAD/FAD-binding domain"/>
    <property type="match status" value="1"/>
</dbReference>
<dbReference type="NCBIfam" id="NF003738">
    <property type="entry name" value="PRK05333.1"/>
    <property type="match status" value="1"/>
</dbReference>
<feature type="binding site" evidence="5">
    <location>
        <begin position="247"/>
        <end position="249"/>
    </location>
    <ligand>
        <name>NAD(+)</name>
        <dbReference type="ChEBI" id="CHEBI:57540"/>
    </ligand>
</feature>
<dbReference type="Pfam" id="PF02146">
    <property type="entry name" value="SIR2"/>
    <property type="match status" value="1"/>
</dbReference>
<accession>A0A158LZP5</accession>
<feature type="binding site" evidence="5">
    <location>
        <begin position="104"/>
        <end position="107"/>
    </location>
    <ligand>
        <name>NAD(+)</name>
        <dbReference type="ChEBI" id="CHEBI:57540"/>
    </ligand>
</feature>
<dbReference type="Proteomes" id="UP000026682">
    <property type="component" value="Unassembled WGS sequence"/>
</dbReference>
<dbReference type="EMBL" id="JFZZ01000141">
    <property type="protein sequence ID" value="KAK87142.1"/>
    <property type="molecule type" value="Genomic_DNA"/>
</dbReference>
<dbReference type="InterPro" id="IPR026591">
    <property type="entry name" value="Sirtuin_cat_small_dom_sf"/>
</dbReference>
<feature type="binding site" evidence="5 6">
    <location>
        <position position="184"/>
    </location>
    <ligand>
        <name>Zn(2+)</name>
        <dbReference type="ChEBI" id="CHEBI:29105"/>
    </ligand>
</feature>
<keyword evidence="5" id="KW-0963">Cytoplasm</keyword>
<comment type="similarity">
    <text evidence="5">Belongs to the sirtuin family. Class II subfamily.</text>
</comment>
<name>A0A158LZP5_9BORD</name>
<dbReference type="EC" id="2.3.1.286" evidence="5"/>
<comment type="catalytic activity">
    <reaction evidence="5">
        <text>N(6)-acetyl-L-lysyl-[protein] + NAD(+) + H2O = 2''-O-acetyl-ADP-D-ribose + nicotinamide + L-lysyl-[protein]</text>
        <dbReference type="Rhea" id="RHEA:43636"/>
        <dbReference type="Rhea" id="RHEA-COMP:9752"/>
        <dbReference type="Rhea" id="RHEA-COMP:10731"/>
        <dbReference type="ChEBI" id="CHEBI:15377"/>
        <dbReference type="ChEBI" id="CHEBI:17154"/>
        <dbReference type="ChEBI" id="CHEBI:29969"/>
        <dbReference type="ChEBI" id="CHEBI:57540"/>
        <dbReference type="ChEBI" id="CHEBI:61930"/>
        <dbReference type="ChEBI" id="CHEBI:83767"/>
        <dbReference type="EC" id="2.3.1.286"/>
    </reaction>
</comment>
<gene>
    <name evidence="5" type="primary">cobB</name>
    <name evidence="8" type="ORF">L497_0632</name>
</gene>
<keyword evidence="2 5" id="KW-0479">Metal-binding</keyword>
<protein>
    <recommendedName>
        <fullName evidence="5">NAD-dependent protein deacetylase</fullName>
        <ecNumber evidence="5">2.3.1.286</ecNumber>
    </recommendedName>
    <alternativeName>
        <fullName evidence="5">Regulatory protein SIR2 homolog</fullName>
    </alternativeName>
</protein>
<feature type="binding site" evidence="5 6">
    <location>
        <position position="133"/>
    </location>
    <ligand>
        <name>Zn(2+)</name>
        <dbReference type="ChEBI" id="CHEBI:29105"/>
    </ligand>
</feature>
<proteinExistence type="inferred from homology"/>
<comment type="cofactor">
    <cofactor evidence="5">
        <name>Zn(2+)</name>
        <dbReference type="ChEBI" id="CHEBI:29105"/>
    </cofactor>
    <text evidence="5">Binds 1 zinc ion per subunit.</text>
</comment>
<evidence type="ECO:0000313" key="8">
    <source>
        <dbReference type="EMBL" id="KAK87142.1"/>
    </source>
</evidence>
<keyword evidence="1 5" id="KW-0808">Transferase</keyword>
<evidence type="ECO:0000259" key="7">
    <source>
        <dbReference type="PROSITE" id="PS50305"/>
    </source>
</evidence>
<evidence type="ECO:0000256" key="3">
    <source>
        <dbReference type="ARBA" id="ARBA00022833"/>
    </source>
</evidence>
<organism evidence="8 9">
    <name type="scientific">Bordetella holmesii CDC-H585-BH</name>
    <dbReference type="NCBI Taxonomy" id="1331206"/>
    <lineage>
        <taxon>Bacteria</taxon>
        <taxon>Pseudomonadati</taxon>
        <taxon>Pseudomonadota</taxon>
        <taxon>Betaproteobacteria</taxon>
        <taxon>Burkholderiales</taxon>
        <taxon>Alcaligenaceae</taxon>
        <taxon>Bordetella</taxon>
    </lineage>
</organism>
<comment type="function">
    <text evidence="5">NAD-dependent protein deacetylase which modulates the activities of several enzymes which are inactive in their acetylated form.</text>
</comment>
<reference evidence="8 9" key="1">
    <citation type="submission" date="2014-03" db="EMBL/GenBank/DDBJ databases">
        <title>Genome sequence of Bordetella holmseii.</title>
        <authorList>
            <person name="Harvill E."/>
            <person name="Goodfield L.L."/>
            <person name="Ivanov Y."/>
            <person name="Meyer J.A."/>
            <person name="Newth C."/>
            <person name="Cassiday P."/>
            <person name="Tondella M.L."/>
            <person name="Liao P."/>
            <person name="Zimmerman J."/>
            <person name="Meert K."/>
            <person name="Wessel D."/>
            <person name="Berger J."/>
            <person name="Dean J.M."/>
            <person name="Holubkov R."/>
            <person name="Burr J."/>
            <person name="Liu T."/>
            <person name="Brinkac L.M."/>
            <person name="Sanka R."/>
            <person name="Kim M."/>
            <person name="Losada L."/>
        </authorList>
    </citation>
    <scope>NUCLEOTIDE SEQUENCE [LARGE SCALE GENOMIC DNA]</scope>
    <source>
        <strain evidence="8 9">CDC-H585-BH</strain>
    </source>
</reference>
<dbReference type="GO" id="GO:0017136">
    <property type="term" value="F:histone deacetylase activity, NAD-dependent"/>
    <property type="evidence" value="ECO:0007669"/>
    <property type="project" value="TreeGrafter"/>
</dbReference>
<dbReference type="PANTHER" id="PTHR11085:SF10">
    <property type="entry name" value="NAD-DEPENDENT PROTEIN DEACYLASE SIRTUIN-5, MITOCHONDRIAL-RELATED"/>
    <property type="match status" value="1"/>
</dbReference>
<comment type="caution">
    <text evidence="5">Lacks conserved residue(s) required for the propagation of feature annotation.</text>
</comment>
<evidence type="ECO:0000256" key="4">
    <source>
        <dbReference type="ARBA" id="ARBA00023027"/>
    </source>
</evidence>
<dbReference type="Gene3D" id="3.30.1600.10">
    <property type="entry name" value="SIR2/SIRT2 'Small Domain"/>
    <property type="match status" value="1"/>
</dbReference>
<sequence length="277" mass="30048">MDVLSSQRDALRAFVAGHGRLFVLTGAGCSTPSGIPDYRDGQGQWKRKPPIDFQTFMGTDLARARYWARGMIGWRRFGSVKPNAAHRALARLEAEGHIALLVTQNVDGLHQAAGSRAVVDLHGRLDEVRCTRCDWTGPRKAWQDQLEAMNPAWVFLDAEDAPDGDADLDGVDFSFFTVPACPRCGGIVKPDVVFFGELVPGARTERTYAGLAESDAVLVVGSSLMVHSGFRYVQAAAREGKPVAAINLGRTRADGLLALKIRQPCDQVLAALFSQQG</sequence>
<dbReference type="PROSITE" id="PS50305">
    <property type="entry name" value="SIRTUIN"/>
    <property type="match status" value="1"/>
</dbReference>
<dbReference type="InterPro" id="IPR026590">
    <property type="entry name" value="Ssirtuin_cat_dom"/>
</dbReference>
<dbReference type="RefSeq" id="WP_005013005.1">
    <property type="nucleotide sequence ID" value="NZ_JFZZ01000141.1"/>
</dbReference>
<evidence type="ECO:0000256" key="2">
    <source>
        <dbReference type="ARBA" id="ARBA00022723"/>
    </source>
</evidence>
<dbReference type="GO" id="GO:0005737">
    <property type="term" value="C:cytoplasm"/>
    <property type="evidence" value="ECO:0007669"/>
    <property type="project" value="UniProtKB-SubCell"/>
</dbReference>
<keyword evidence="3 5" id="KW-0862">Zinc</keyword>
<dbReference type="Gene3D" id="3.40.50.1220">
    <property type="entry name" value="TPP-binding domain"/>
    <property type="match status" value="1"/>
</dbReference>
<dbReference type="InterPro" id="IPR029035">
    <property type="entry name" value="DHS-like_NAD/FAD-binding_dom"/>
</dbReference>
<feature type="binding site" evidence="5">
    <location>
        <begin position="221"/>
        <end position="223"/>
    </location>
    <ligand>
        <name>NAD(+)</name>
        <dbReference type="ChEBI" id="CHEBI:57540"/>
    </ligand>
</feature>
<evidence type="ECO:0000256" key="1">
    <source>
        <dbReference type="ARBA" id="ARBA00022679"/>
    </source>
</evidence>
<feature type="active site" description="Proton acceptor" evidence="5 6">
    <location>
        <position position="122"/>
    </location>
</feature>
<evidence type="ECO:0000313" key="9">
    <source>
        <dbReference type="Proteomes" id="UP000026682"/>
    </source>
</evidence>
<dbReference type="STRING" id="35814.BBB42_06490"/>
<comment type="subcellular location">
    <subcellularLocation>
        <location evidence="5">Cytoplasm</location>
    </subcellularLocation>
</comment>
<feature type="binding site" evidence="5 6">
    <location>
        <position position="130"/>
    </location>
    <ligand>
        <name>Zn(2+)</name>
        <dbReference type="ChEBI" id="CHEBI:29105"/>
    </ligand>
</feature>
<dbReference type="InterPro" id="IPR026587">
    <property type="entry name" value="Sirtuin_class_II"/>
</dbReference>
<dbReference type="AlphaFoldDB" id="A0A158LZP5"/>
<dbReference type="GO" id="GO:0070403">
    <property type="term" value="F:NAD+ binding"/>
    <property type="evidence" value="ECO:0007669"/>
    <property type="project" value="UniProtKB-UniRule"/>
</dbReference>